<organism evidence="2 3">
    <name type="scientific">Listeria monocytogenes serotype 4a (strain M7)</name>
    <dbReference type="NCBI Taxonomy" id="1030009"/>
    <lineage>
        <taxon>Bacteria</taxon>
        <taxon>Bacillati</taxon>
        <taxon>Bacillota</taxon>
        <taxon>Bacilli</taxon>
        <taxon>Bacillales</taxon>
        <taxon>Listeriaceae</taxon>
        <taxon>Listeria</taxon>
    </lineage>
</organism>
<evidence type="ECO:0000313" key="3">
    <source>
        <dbReference type="Proteomes" id="UP000000486"/>
    </source>
</evidence>
<dbReference type="AlphaFoldDB" id="A0A0E0UTL8"/>
<evidence type="ECO:0000313" key="2">
    <source>
        <dbReference type="EMBL" id="AEH91463.1"/>
    </source>
</evidence>
<reference evidence="2 3" key="1">
    <citation type="journal article" date="2011" name="J. Bacteriol.">
        <title>Genome sequence of the nonpathogenic Listeria monocytogenes serovar 4a strain M7.</title>
        <authorList>
            <person name="Chen J."/>
            <person name="Xia Y."/>
            <person name="Cheng C."/>
            <person name="Fang C."/>
            <person name="Shan Y."/>
            <person name="Jin G."/>
            <person name="Fang W."/>
        </authorList>
    </citation>
    <scope>NUCLEOTIDE SEQUENCE [LARGE SCALE GENOMIC DNA]</scope>
    <source>
        <strain evidence="2 3">M7</strain>
    </source>
</reference>
<dbReference type="PATRIC" id="fig|1030009.3.peg.449"/>
<dbReference type="KEGG" id="lmq:LMM7_0457"/>
<name>A0A0E0UTL8_LISMM</name>
<gene>
    <name evidence="2" type="ordered locus">LMM7_0457</name>
</gene>
<dbReference type="HOGENOM" id="CLU_3063111_0_0_9"/>
<proteinExistence type="predicted"/>
<dbReference type="Proteomes" id="UP000000486">
    <property type="component" value="Chromosome"/>
</dbReference>
<feature type="compositionally biased region" description="Basic and acidic residues" evidence="1">
    <location>
        <begin position="32"/>
        <end position="53"/>
    </location>
</feature>
<feature type="region of interest" description="Disordered" evidence="1">
    <location>
        <begin position="30"/>
        <end position="53"/>
    </location>
</feature>
<accession>A0A0E0UTL8</accession>
<dbReference type="EMBL" id="CP002816">
    <property type="protein sequence ID" value="AEH91463.1"/>
    <property type="molecule type" value="Genomic_DNA"/>
</dbReference>
<protein>
    <submittedName>
        <fullName evidence="2">Uncharacterized protein</fullName>
    </submittedName>
</protein>
<evidence type="ECO:0000256" key="1">
    <source>
        <dbReference type="SAM" id="MobiDB-lite"/>
    </source>
</evidence>
<sequence>MILLNLEKDQFYSFKTGPFLGNEDSEVVSGEIENREHSKTSNEITLKKGELDT</sequence>